<gene>
    <name evidence="2" type="ORF">BE15_08380</name>
</gene>
<protein>
    <submittedName>
        <fullName evidence="2">Uncharacterized protein</fullName>
    </submittedName>
</protein>
<evidence type="ECO:0000313" key="2">
    <source>
        <dbReference type="EMBL" id="KYF64728.1"/>
    </source>
</evidence>
<evidence type="ECO:0000313" key="3">
    <source>
        <dbReference type="Proteomes" id="UP000075260"/>
    </source>
</evidence>
<dbReference type="EMBL" id="JEMA01000895">
    <property type="protein sequence ID" value="KYF64728.1"/>
    <property type="molecule type" value="Genomic_DNA"/>
</dbReference>
<organism evidence="2 3">
    <name type="scientific">Sorangium cellulosum</name>
    <name type="common">Polyangium cellulosum</name>
    <dbReference type="NCBI Taxonomy" id="56"/>
    <lineage>
        <taxon>Bacteria</taxon>
        <taxon>Pseudomonadati</taxon>
        <taxon>Myxococcota</taxon>
        <taxon>Polyangia</taxon>
        <taxon>Polyangiales</taxon>
        <taxon>Polyangiaceae</taxon>
        <taxon>Sorangium</taxon>
    </lineage>
</organism>
<name>A0A150QAT7_SORCE</name>
<evidence type="ECO:0000256" key="1">
    <source>
        <dbReference type="SAM" id="MobiDB-lite"/>
    </source>
</evidence>
<dbReference type="AlphaFoldDB" id="A0A150QAT7"/>
<comment type="caution">
    <text evidence="2">The sequence shown here is derived from an EMBL/GenBank/DDBJ whole genome shotgun (WGS) entry which is preliminary data.</text>
</comment>
<proteinExistence type="predicted"/>
<sequence length="233" mass="24167">MRWGEALVKGPAASASSGRVRAAALRGWGSDGPQLDAALVGSLPRARTALGLAGLGPWHCSPRVLRLIVALALSSGEIGVLVSAAVGREDGAVAEEPSGEALRVLIDAVLTNARAARRLARALDAALVDEASGYRGLCVSELAGRWALARATAPARDAAALLWASARTPGSPMRFLEERIADDIELRALRAMATSMRAAGAPCWTGPTRPTRRSNERRGERGPGAVALAGRGR</sequence>
<reference evidence="2 3" key="1">
    <citation type="submission" date="2014-02" db="EMBL/GenBank/DDBJ databases">
        <title>The small core and large imbalanced accessory genome model reveals a collaborative survival strategy of Sorangium cellulosum strains in nature.</title>
        <authorList>
            <person name="Han K."/>
            <person name="Peng R."/>
            <person name="Blom J."/>
            <person name="Li Y.-Z."/>
        </authorList>
    </citation>
    <scope>NUCLEOTIDE SEQUENCE [LARGE SCALE GENOMIC DNA]</scope>
    <source>
        <strain evidence="2 3">So0008-312</strain>
    </source>
</reference>
<feature type="region of interest" description="Disordered" evidence="1">
    <location>
        <begin position="200"/>
        <end position="233"/>
    </location>
</feature>
<accession>A0A150QAT7</accession>
<dbReference type="Proteomes" id="UP000075260">
    <property type="component" value="Unassembled WGS sequence"/>
</dbReference>